<name>A0A9W4RMX3_9PEZI</name>
<keyword evidence="1" id="KW-1133">Transmembrane helix</keyword>
<keyword evidence="1" id="KW-0812">Transmembrane</keyword>
<evidence type="ECO:0000256" key="1">
    <source>
        <dbReference type="SAM" id="Phobius"/>
    </source>
</evidence>
<organism evidence="2 3">
    <name type="scientific">Colletotrichum noveboracense</name>
    <dbReference type="NCBI Taxonomy" id="2664923"/>
    <lineage>
        <taxon>Eukaryota</taxon>
        <taxon>Fungi</taxon>
        <taxon>Dikarya</taxon>
        <taxon>Ascomycota</taxon>
        <taxon>Pezizomycotina</taxon>
        <taxon>Sordariomycetes</taxon>
        <taxon>Hypocreomycetidae</taxon>
        <taxon>Glomerellales</taxon>
        <taxon>Glomerellaceae</taxon>
        <taxon>Colletotrichum</taxon>
        <taxon>Colletotrichum gloeosporioides species complex</taxon>
    </lineage>
</organism>
<reference evidence="2" key="1">
    <citation type="submission" date="2022-08" db="EMBL/GenBank/DDBJ databases">
        <authorList>
            <person name="Giroux E."/>
            <person name="Giroux E."/>
        </authorList>
    </citation>
    <scope>NUCLEOTIDE SEQUENCE</scope>
    <source>
        <strain evidence="2">H1091258</strain>
    </source>
</reference>
<accession>A0A9W4RMX3</accession>
<protein>
    <submittedName>
        <fullName evidence="2">Uncharacterized protein</fullName>
    </submittedName>
</protein>
<dbReference type="AlphaFoldDB" id="A0A9W4RMX3"/>
<feature type="transmembrane region" description="Helical" evidence="1">
    <location>
        <begin position="186"/>
        <end position="205"/>
    </location>
</feature>
<evidence type="ECO:0000313" key="3">
    <source>
        <dbReference type="Proteomes" id="UP001152533"/>
    </source>
</evidence>
<proteinExistence type="predicted"/>
<evidence type="ECO:0000313" key="2">
    <source>
        <dbReference type="EMBL" id="CAI0644439.1"/>
    </source>
</evidence>
<feature type="transmembrane region" description="Helical" evidence="1">
    <location>
        <begin position="158"/>
        <end position="180"/>
    </location>
</feature>
<dbReference type="EMBL" id="CAMGZC010000167">
    <property type="protein sequence ID" value="CAI0644439.1"/>
    <property type="molecule type" value="Genomic_DNA"/>
</dbReference>
<dbReference type="Proteomes" id="UP001152533">
    <property type="component" value="Unassembled WGS sequence"/>
</dbReference>
<sequence>MPPIRITGDMGPVPPTFRVLPVIVAGKHDTFWLFYLSIRSLQTIEETMNEIHQLFDTAEYRNSPAIPRGRVSNLFLKASIRKAEISKVGVPDEDPEAATLPRKVTITAHEYSPELTAFFRRPALRTYYGRFANRYPDVLCDAAQTKFILIHYEMSKTVVGIAAALVVAFWLIISALIGVVRRRMETGFTVAGVGIGIMALFVAVIKGIQK</sequence>
<keyword evidence="1" id="KW-0472">Membrane</keyword>
<keyword evidence="3" id="KW-1185">Reference proteome</keyword>
<gene>
    <name evidence="2" type="ORF">CGXH109_LOCUS35488</name>
</gene>
<comment type="caution">
    <text evidence="2">The sequence shown here is derived from an EMBL/GenBank/DDBJ whole genome shotgun (WGS) entry which is preliminary data.</text>
</comment>